<accession>A0AA49FMF2</accession>
<evidence type="ECO:0000256" key="12">
    <source>
        <dbReference type="SAM" id="SignalP"/>
    </source>
</evidence>
<protein>
    <submittedName>
        <fullName evidence="15">TonB-dependent receptor</fullName>
    </submittedName>
</protein>
<dbReference type="SUPFAM" id="SSF56935">
    <property type="entry name" value="Porins"/>
    <property type="match status" value="1"/>
</dbReference>
<name>A0AA49FMF2_9PROT</name>
<dbReference type="GO" id="GO:0044718">
    <property type="term" value="P:siderophore transmembrane transport"/>
    <property type="evidence" value="ECO:0007669"/>
    <property type="project" value="TreeGrafter"/>
</dbReference>
<dbReference type="GO" id="GO:0009279">
    <property type="term" value="C:cell outer membrane"/>
    <property type="evidence" value="ECO:0007669"/>
    <property type="project" value="UniProtKB-SubCell"/>
</dbReference>
<evidence type="ECO:0000256" key="3">
    <source>
        <dbReference type="ARBA" id="ARBA00022448"/>
    </source>
</evidence>
<keyword evidence="9 10" id="KW-0998">Cell outer membrane</keyword>
<feature type="domain" description="TonB-dependent receptor-like beta-barrel" evidence="13">
    <location>
        <begin position="183"/>
        <end position="595"/>
    </location>
</feature>
<dbReference type="Gene3D" id="2.40.170.20">
    <property type="entry name" value="TonB-dependent receptor, beta-barrel domain"/>
    <property type="match status" value="1"/>
</dbReference>
<evidence type="ECO:0000256" key="10">
    <source>
        <dbReference type="PROSITE-ProRule" id="PRU01360"/>
    </source>
</evidence>
<dbReference type="InterPro" id="IPR000531">
    <property type="entry name" value="Beta-barrel_TonB"/>
</dbReference>
<reference evidence="15" key="1">
    <citation type="journal article" date="2023" name="Nat. Microbiol.">
        <title>Enrichment and characterization of a nitric oxide-reducing microbial community in a continuous bioreactor.</title>
        <authorList>
            <person name="Garrido-Amador P."/>
            <person name="Stortenbeker N."/>
            <person name="Wessels H.J.C.T."/>
            <person name="Speth D.R."/>
            <person name="Garcia-Heredia I."/>
            <person name="Kartal B."/>
        </authorList>
    </citation>
    <scope>NUCLEOTIDE SEQUENCE</scope>
    <source>
        <strain evidence="15">MAG1</strain>
    </source>
</reference>
<dbReference type="Proteomes" id="UP001234916">
    <property type="component" value="Chromosome"/>
</dbReference>
<dbReference type="InterPro" id="IPR012910">
    <property type="entry name" value="Plug_dom"/>
</dbReference>
<dbReference type="Pfam" id="PF00593">
    <property type="entry name" value="TonB_dep_Rec_b-barrel"/>
    <property type="match status" value="1"/>
</dbReference>
<evidence type="ECO:0000256" key="9">
    <source>
        <dbReference type="ARBA" id="ARBA00023237"/>
    </source>
</evidence>
<gene>
    <name evidence="15" type="ORF">OHM77_02675</name>
</gene>
<keyword evidence="3 10" id="KW-0813">Transport</keyword>
<evidence type="ECO:0000256" key="7">
    <source>
        <dbReference type="ARBA" id="ARBA00023136"/>
    </source>
</evidence>
<dbReference type="InterPro" id="IPR039426">
    <property type="entry name" value="TonB-dep_rcpt-like"/>
</dbReference>
<dbReference type="InterPro" id="IPR036942">
    <property type="entry name" value="Beta-barrel_TonB_sf"/>
</dbReference>
<proteinExistence type="inferred from homology"/>
<dbReference type="Pfam" id="PF07715">
    <property type="entry name" value="Plug"/>
    <property type="match status" value="1"/>
</dbReference>
<dbReference type="PANTHER" id="PTHR30069:SF27">
    <property type="entry name" value="BLL4766 PROTEIN"/>
    <property type="match status" value="1"/>
</dbReference>
<dbReference type="Gene3D" id="2.170.130.10">
    <property type="entry name" value="TonB-dependent receptor, plug domain"/>
    <property type="match status" value="1"/>
</dbReference>
<keyword evidence="7 10" id="KW-0472">Membrane</keyword>
<evidence type="ECO:0000256" key="8">
    <source>
        <dbReference type="ARBA" id="ARBA00023170"/>
    </source>
</evidence>
<evidence type="ECO:0000259" key="14">
    <source>
        <dbReference type="Pfam" id="PF07715"/>
    </source>
</evidence>
<evidence type="ECO:0000256" key="5">
    <source>
        <dbReference type="ARBA" id="ARBA00022692"/>
    </source>
</evidence>
<keyword evidence="5 10" id="KW-0812">Transmembrane</keyword>
<feature type="chain" id="PRO_5041272948" evidence="12">
    <location>
        <begin position="23"/>
        <end position="636"/>
    </location>
</feature>
<feature type="domain" description="TonB-dependent receptor plug" evidence="14">
    <location>
        <begin position="43"/>
        <end position="152"/>
    </location>
</feature>
<evidence type="ECO:0000256" key="4">
    <source>
        <dbReference type="ARBA" id="ARBA00022452"/>
    </source>
</evidence>
<keyword evidence="12" id="KW-0732">Signal</keyword>
<organism evidence="15">
    <name type="scientific">Candidatus Nitricoxidivorans perseverans</name>
    <dbReference type="NCBI Taxonomy" id="2975601"/>
    <lineage>
        <taxon>Bacteria</taxon>
        <taxon>Pseudomonadati</taxon>
        <taxon>Pseudomonadota</taxon>
        <taxon>Betaproteobacteria</taxon>
        <taxon>Nitrosomonadales</taxon>
        <taxon>Sterolibacteriaceae</taxon>
        <taxon>Candidatus Nitricoxidivorans</taxon>
    </lineage>
</organism>
<evidence type="ECO:0000256" key="6">
    <source>
        <dbReference type="ARBA" id="ARBA00023077"/>
    </source>
</evidence>
<dbReference type="InterPro" id="IPR037066">
    <property type="entry name" value="Plug_dom_sf"/>
</dbReference>
<dbReference type="AlphaFoldDB" id="A0AA49FMF2"/>
<comment type="subcellular location">
    <subcellularLocation>
        <location evidence="1 10">Cell outer membrane</location>
        <topology evidence="1 10">Multi-pass membrane protein</topology>
    </subcellularLocation>
</comment>
<keyword evidence="4 10" id="KW-1134">Transmembrane beta strand</keyword>
<dbReference type="GO" id="GO:0015344">
    <property type="term" value="F:siderophore uptake transmembrane transporter activity"/>
    <property type="evidence" value="ECO:0007669"/>
    <property type="project" value="TreeGrafter"/>
</dbReference>
<evidence type="ECO:0000256" key="2">
    <source>
        <dbReference type="ARBA" id="ARBA00009810"/>
    </source>
</evidence>
<evidence type="ECO:0000313" key="15">
    <source>
        <dbReference type="EMBL" id="WIM06218.1"/>
    </source>
</evidence>
<comment type="similarity">
    <text evidence="2 10 11">Belongs to the TonB-dependent receptor family.</text>
</comment>
<dbReference type="PROSITE" id="PS52016">
    <property type="entry name" value="TONB_DEPENDENT_REC_3"/>
    <property type="match status" value="1"/>
</dbReference>
<keyword evidence="8 15" id="KW-0675">Receptor</keyword>
<evidence type="ECO:0000256" key="1">
    <source>
        <dbReference type="ARBA" id="ARBA00004571"/>
    </source>
</evidence>
<dbReference type="KEGG" id="npv:OHM77_02675"/>
<sequence>MPDFTRSAPCLAVMLFSLPGFASDEFFGEFPVVLSASRLIQPIEDAPAAVTVIDRETIRASGVRELADIFRLVPGMTVGRMNGHTPALGFHGFSDGFFRQFQVLVDGVSIYNPLWGGTAWGELPFALEDVERIEVVRGPNAATYGANSFLGVVNIITRDPATEPPFGATVNGGKYGVADVTVRHARTSGDWRYRLSAGQRADRGLGSLPDDRRSEFLNLRSHYRINTTDEMRLQFGYAGGMGEEGVYTSGSNGPRPGLFRSNSLQLRWTRAKGSDDEFWIQFHHAERRHREVLPYDLVQLLGPPFYWNYPLSFSYDHRRTDIELQHTFRVNDGLRGVWGAQAREDGARSMTYFYTNDWITSRLLRLFGNVEWRPAPGWLAHAGAMFEHNTMTGSAVSPSLSLVYHPTPQHTLRARVSKARRTPTLFEDKTNQRFDLPWGLPPIQRALTTTELTDEKILSRELAYLGEYPIFKMNLDVRLFHDQLKDILAVDNSTPPGYRNSEYANLRGVGIDLRWRPWRGAHLTFAGSRSIIVSGNEDIVSSAPVHAVSVLLRQELPADTAFSLGYYRVGPMLWMGAGDNLPAFDRVDVVLTKRFRWGGHKAELSWVTQNTCDAVPVFRSTNLDRRTSWLRLQYEY</sequence>
<evidence type="ECO:0000259" key="13">
    <source>
        <dbReference type="Pfam" id="PF00593"/>
    </source>
</evidence>
<evidence type="ECO:0000256" key="11">
    <source>
        <dbReference type="RuleBase" id="RU003357"/>
    </source>
</evidence>
<dbReference type="EMBL" id="CP107246">
    <property type="protein sequence ID" value="WIM06218.1"/>
    <property type="molecule type" value="Genomic_DNA"/>
</dbReference>
<dbReference type="PANTHER" id="PTHR30069">
    <property type="entry name" value="TONB-DEPENDENT OUTER MEMBRANE RECEPTOR"/>
    <property type="match status" value="1"/>
</dbReference>
<keyword evidence="6 11" id="KW-0798">TonB box</keyword>
<feature type="signal peptide" evidence="12">
    <location>
        <begin position="1"/>
        <end position="22"/>
    </location>
</feature>